<sequence length="61" mass="7404">MDQPPETTKWTIRGERIVDDTRRLRLSVASVLMMWRHRWIFDRRAWELPGGYLDPRGARDH</sequence>
<organism evidence="1 2">
    <name type="scientific">Amycolatopsis silviterrae</name>
    <dbReference type="NCBI Taxonomy" id="1656914"/>
    <lineage>
        <taxon>Bacteria</taxon>
        <taxon>Bacillati</taxon>
        <taxon>Actinomycetota</taxon>
        <taxon>Actinomycetes</taxon>
        <taxon>Pseudonocardiales</taxon>
        <taxon>Pseudonocardiaceae</taxon>
        <taxon>Amycolatopsis</taxon>
    </lineage>
</organism>
<proteinExistence type="predicted"/>
<evidence type="ECO:0000313" key="2">
    <source>
        <dbReference type="Proteomes" id="UP001597483"/>
    </source>
</evidence>
<protein>
    <recommendedName>
        <fullName evidence="3">NUDIX hydrolase</fullName>
    </recommendedName>
</protein>
<keyword evidence="2" id="KW-1185">Reference proteome</keyword>
<evidence type="ECO:0008006" key="3">
    <source>
        <dbReference type="Google" id="ProtNLM"/>
    </source>
</evidence>
<dbReference type="CDD" id="cd02883">
    <property type="entry name" value="NUDIX_Hydrolase"/>
    <property type="match status" value="1"/>
</dbReference>
<dbReference type="EMBL" id="JBHUKS010000017">
    <property type="protein sequence ID" value="MFD2470544.1"/>
    <property type="molecule type" value="Genomic_DNA"/>
</dbReference>
<evidence type="ECO:0000313" key="1">
    <source>
        <dbReference type="EMBL" id="MFD2470544.1"/>
    </source>
</evidence>
<dbReference type="RefSeq" id="WP_378307849.1">
    <property type="nucleotide sequence ID" value="NZ_JBHUKS010000017.1"/>
</dbReference>
<accession>A0ABW5HCA5</accession>
<name>A0ABW5HCA5_9PSEU</name>
<dbReference type="Proteomes" id="UP001597483">
    <property type="component" value="Unassembled WGS sequence"/>
</dbReference>
<reference evidence="2" key="1">
    <citation type="journal article" date="2019" name="Int. J. Syst. Evol. Microbiol.">
        <title>The Global Catalogue of Microorganisms (GCM) 10K type strain sequencing project: providing services to taxonomists for standard genome sequencing and annotation.</title>
        <authorList>
            <consortium name="The Broad Institute Genomics Platform"/>
            <consortium name="The Broad Institute Genome Sequencing Center for Infectious Disease"/>
            <person name="Wu L."/>
            <person name="Ma J."/>
        </authorList>
    </citation>
    <scope>NUCLEOTIDE SEQUENCE [LARGE SCALE GENOMIC DNA]</scope>
    <source>
        <strain evidence="2">CGMCC 4.7641</strain>
    </source>
</reference>
<comment type="caution">
    <text evidence="1">The sequence shown here is derived from an EMBL/GenBank/DDBJ whole genome shotgun (WGS) entry which is preliminary data.</text>
</comment>
<gene>
    <name evidence="1" type="ORF">ACFSVL_24350</name>
</gene>